<reference evidence="2 3" key="1">
    <citation type="submission" date="2024-04" db="EMBL/GenBank/DDBJ databases">
        <title>Tritrichomonas musculus Genome.</title>
        <authorList>
            <person name="Alves-Ferreira E."/>
            <person name="Grigg M."/>
            <person name="Lorenzi H."/>
            <person name="Galac M."/>
        </authorList>
    </citation>
    <scope>NUCLEOTIDE SEQUENCE [LARGE SCALE GENOMIC DNA]</scope>
    <source>
        <strain evidence="2 3">EAF2021</strain>
    </source>
</reference>
<dbReference type="EMBL" id="JAPFFF010000006">
    <property type="protein sequence ID" value="KAK8888312.1"/>
    <property type="molecule type" value="Genomic_DNA"/>
</dbReference>
<name>A0ABR2KBN7_9EUKA</name>
<evidence type="ECO:0000313" key="3">
    <source>
        <dbReference type="Proteomes" id="UP001470230"/>
    </source>
</evidence>
<gene>
    <name evidence="2" type="ORF">M9Y10_039378</name>
</gene>
<dbReference type="Pfam" id="PF11929">
    <property type="entry name" value="DUF3447"/>
    <property type="match status" value="1"/>
</dbReference>
<dbReference type="Gene3D" id="1.25.40.20">
    <property type="entry name" value="Ankyrin repeat-containing domain"/>
    <property type="match status" value="1"/>
</dbReference>
<protein>
    <recommendedName>
        <fullName evidence="1">DUF3447 domain-containing protein</fullName>
    </recommendedName>
</protein>
<dbReference type="PANTHER" id="PTHR24159">
    <property type="match status" value="1"/>
</dbReference>
<evidence type="ECO:0000259" key="1">
    <source>
        <dbReference type="Pfam" id="PF11929"/>
    </source>
</evidence>
<dbReference type="InterPro" id="IPR036770">
    <property type="entry name" value="Ankyrin_rpt-contain_sf"/>
</dbReference>
<evidence type="ECO:0000313" key="2">
    <source>
        <dbReference type="EMBL" id="KAK8888312.1"/>
    </source>
</evidence>
<feature type="domain" description="DUF3447" evidence="1">
    <location>
        <begin position="245"/>
        <end position="320"/>
    </location>
</feature>
<proteinExistence type="predicted"/>
<comment type="caution">
    <text evidence="2">The sequence shown here is derived from an EMBL/GenBank/DDBJ whole genome shotgun (WGS) entry which is preliminary data.</text>
</comment>
<sequence>MNIQDLLEKRKEIYNKVLMFIDNDDENDDEPIYNDLINFLESFQITENISEIRDFLVLMQHIDGYHRINQYFKIERILRFFFESIKKNFTCTEIFTIFGKNRRILQFLIKNEILLIDDSIIQLIYEYNPKKQYLYFASELKKVMTADINKLIDEDLSSQGENAFHNYEQNRQIGENDSYICKLIREDSCVDFIQYINQSNLNLSIQIKESIFETNIYLIENKPTLIEYAAFFGSIQIFQYLLLNNAEITKSLMHYAIHGRNPEIIHLIEELHVVPEYNYKNCYEEAIKCHHNEIAAYFENFIDLRQQTIKSFYFKYWNYSFFPNNLNDIYSISYLCEYGHSTLVNFILQTTDIDINTKVLHTDDIFHLFI</sequence>
<accession>A0ABR2KBN7</accession>
<dbReference type="SUPFAM" id="SSF48403">
    <property type="entry name" value="Ankyrin repeat"/>
    <property type="match status" value="1"/>
</dbReference>
<organism evidence="2 3">
    <name type="scientific">Tritrichomonas musculus</name>
    <dbReference type="NCBI Taxonomy" id="1915356"/>
    <lineage>
        <taxon>Eukaryota</taxon>
        <taxon>Metamonada</taxon>
        <taxon>Parabasalia</taxon>
        <taxon>Tritrichomonadida</taxon>
        <taxon>Tritrichomonadidae</taxon>
        <taxon>Tritrichomonas</taxon>
    </lineage>
</organism>
<keyword evidence="3" id="KW-1185">Reference proteome</keyword>
<dbReference type="InterPro" id="IPR020683">
    <property type="entry name" value="DUF3447"/>
</dbReference>
<dbReference type="Proteomes" id="UP001470230">
    <property type="component" value="Unassembled WGS sequence"/>
</dbReference>
<dbReference type="PANTHER" id="PTHR24159:SF5">
    <property type="entry name" value="ANK_REP_REGION DOMAIN-CONTAINING PROTEIN"/>
    <property type="match status" value="1"/>
</dbReference>